<comment type="caution">
    <text evidence="2">The sequence shown here is derived from an EMBL/GenBank/DDBJ whole genome shotgun (WGS) entry which is preliminary data.</text>
</comment>
<feature type="region of interest" description="Disordered" evidence="1">
    <location>
        <begin position="1"/>
        <end position="21"/>
    </location>
</feature>
<keyword evidence="3" id="KW-1185">Reference proteome</keyword>
<sequence length="341" mass="34797">MSTAEPVIVPKKRGPGRPRKVVPEIEVIETLEVPKKATTTRATSTKATKSPSTATTAAATKKVSAVVKPATKAPPKSASQPTKKATATQSKPVSVAAKSTQNAPPKGAADVRQSVAKESTVSGTAPKSVVAKSPAAIKPLKEERIIEGSEPAVVTPETSKIMDQVRGLPQNPFESAAASTKSTPEPSSSKSAAASKSAKDPAGAKAPSKSSAAARAPINPPPGNPSKATPPGAPGPRIPIAAMNSAIVSDISSRAGARPNASASNKLPPNYKSAARKVTVAIVAMPILLVTSYILYQRLVLGEERKRLVGPSPSTNASTNTSPLAVESAPSDDTRVVLTKD</sequence>
<evidence type="ECO:0000256" key="1">
    <source>
        <dbReference type="SAM" id="MobiDB-lite"/>
    </source>
</evidence>
<feature type="compositionally biased region" description="Polar residues" evidence="1">
    <location>
        <begin position="116"/>
        <end position="125"/>
    </location>
</feature>
<feature type="compositionally biased region" description="Low complexity" evidence="1">
    <location>
        <begin position="175"/>
        <end position="217"/>
    </location>
</feature>
<feature type="compositionally biased region" description="Low complexity" evidence="1">
    <location>
        <begin position="311"/>
        <end position="323"/>
    </location>
</feature>
<evidence type="ECO:0000313" key="2">
    <source>
        <dbReference type="EMBL" id="KAL3425535.1"/>
    </source>
</evidence>
<dbReference type="Proteomes" id="UP001629113">
    <property type="component" value="Unassembled WGS sequence"/>
</dbReference>
<proteinExistence type="predicted"/>
<reference evidence="2 3" key="1">
    <citation type="submission" date="2024-06" db="EMBL/GenBank/DDBJ databases">
        <title>Complete genome of Phlyctema vagabunda strain 19-DSS-EL-015.</title>
        <authorList>
            <person name="Fiorenzani C."/>
        </authorList>
    </citation>
    <scope>NUCLEOTIDE SEQUENCE [LARGE SCALE GENOMIC DNA]</scope>
    <source>
        <strain evidence="2 3">19-DSS-EL-015</strain>
    </source>
</reference>
<accession>A0ABR4PQE3</accession>
<dbReference type="EMBL" id="JBFCZG010000002">
    <property type="protein sequence ID" value="KAL3425535.1"/>
    <property type="molecule type" value="Genomic_DNA"/>
</dbReference>
<gene>
    <name evidence="2" type="ORF">PVAG01_02326</name>
</gene>
<feature type="compositionally biased region" description="Low complexity" evidence="1">
    <location>
        <begin position="36"/>
        <end position="79"/>
    </location>
</feature>
<feature type="region of interest" description="Disordered" evidence="1">
    <location>
        <begin position="34"/>
        <end position="239"/>
    </location>
</feature>
<feature type="compositionally biased region" description="Basic residues" evidence="1">
    <location>
        <begin position="10"/>
        <end position="20"/>
    </location>
</feature>
<feature type="compositionally biased region" description="Polar residues" evidence="1">
    <location>
        <begin position="80"/>
        <end position="103"/>
    </location>
</feature>
<evidence type="ECO:0000313" key="3">
    <source>
        <dbReference type="Proteomes" id="UP001629113"/>
    </source>
</evidence>
<organism evidence="2 3">
    <name type="scientific">Phlyctema vagabunda</name>
    <dbReference type="NCBI Taxonomy" id="108571"/>
    <lineage>
        <taxon>Eukaryota</taxon>
        <taxon>Fungi</taxon>
        <taxon>Dikarya</taxon>
        <taxon>Ascomycota</taxon>
        <taxon>Pezizomycotina</taxon>
        <taxon>Leotiomycetes</taxon>
        <taxon>Helotiales</taxon>
        <taxon>Dermateaceae</taxon>
        <taxon>Phlyctema</taxon>
    </lineage>
</organism>
<feature type="compositionally biased region" description="Basic and acidic residues" evidence="1">
    <location>
        <begin position="332"/>
        <end position="341"/>
    </location>
</feature>
<protein>
    <submittedName>
        <fullName evidence="2">Uncharacterized protein</fullName>
    </submittedName>
</protein>
<name>A0ABR4PQE3_9HELO</name>
<feature type="region of interest" description="Disordered" evidence="1">
    <location>
        <begin position="308"/>
        <end position="341"/>
    </location>
</feature>